<feature type="signal peptide" evidence="1">
    <location>
        <begin position="1"/>
        <end position="20"/>
    </location>
</feature>
<evidence type="ECO:0000313" key="3">
    <source>
        <dbReference type="Proteomes" id="UP000644010"/>
    </source>
</evidence>
<evidence type="ECO:0000313" key="2">
    <source>
        <dbReference type="EMBL" id="MBC5643937.1"/>
    </source>
</evidence>
<accession>A0ABR7E2G3</accession>
<keyword evidence="1" id="KW-0732">Signal</keyword>
<dbReference type="Gene3D" id="2.60.40.2580">
    <property type="match status" value="1"/>
</dbReference>
<dbReference type="RefSeq" id="WP_186959897.1">
    <property type="nucleotide sequence ID" value="NZ_JACOOI010000014.1"/>
</dbReference>
<evidence type="ECO:0008006" key="4">
    <source>
        <dbReference type="Google" id="ProtNLM"/>
    </source>
</evidence>
<evidence type="ECO:0000256" key="1">
    <source>
        <dbReference type="SAM" id="SignalP"/>
    </source>
</evidence>
<keyword evidence="3" id="KW-1185">Reference proteome</keyword>
<protein>
    <recommendedName>
        <fullName evidence="4">Major fimbrial subunit protein N-terminal domain-containing protein</fullName>
    </recommendedName>
</protein>
<organism evidence="2 3">
    <name type="scientific">Parabacteroides segnis</name>
    <dbReference type="NCBI Taxonomy" id="2763058"/>
    <lineage>
        <taxon>Bacteria</taxon>
        <taxon>Pseudomonadati</taxon>
        <taxon>Bacteroidota</taxon>
        <taxon>Bacteroidia</taxon>
        <taxon>Bacteroidales</taxon>
        <taxon>Tannerellaceae</taxon>
        <taxon>Parabacteroides</taxon>
    </lineage>
</organism>
<name>A0ABR7E2G3_9BACT</name>
<comment type="caution">
    <text evidence="2">The sequence shown here is derived from an EMBL/GenBank/DDBJ whole genome shotgun (WGS) entry which is preliminary data.</text>
</comment>
<gene>
    <name evidence="2" type="ORF">H8S77_13710</name>
</gene>
<dbReference type="EMBL" id="JACOOI010000014">
    <property type="protein sequence ID" value="MBC5643937.1"/>
    <property type="molecule type" value="Genomic_DNA"/>
</dbReference>
<feature type="chain" id="PRO_5047013285" description="Major fimbrial subunit protein N-terminal domain-containing protein" evidence="1">
    <location>
        <begin position="21"/>
        <end position="387"/>
    </location>
</feature>
<proteinExistence type="predicted"/>
<dbReference type="PROSITE" id="PS51257">
    <property type="entry name" value="PROKAR_LIPOPROTEIN"/>
    <property type="match status" value="1"/>
</dbReference>
<sequence length="387" mass="43481">MRLRNILSVLCFLFVAVACSMEDDILNDLDTPTPEKADSYAVFDISLLTGENVSTKSSTSSYEEEGEAPTPSENTVNNCFIAVINEAGDVIANYYANNYPSGTSVSTGEIQSKRIQKHITVKVPEGETPNLRFVAFAQIGDYTEDVSNLQKCTSLKKLEEVVLKTHPNTYVKTGSITVNELKENAKKEGKEWTLKLSSQNLVHTDDQCNVITIPVKQRSARIQLDKFKIIGVDGEYDDVKVTGLQIQNTCRYTFMDSEYKGNDRFEKSYIYVPDGLIPGTGENGVEARYYGKYFDARFYVYENKDSNQPTSLRISYTYNNGKEDGVCEFTIKSPNENGYADMVLANHVYKLSVEIKNATVNVGVKCATLDWQYNDDADHNLEFTYNN</sequence>
<reference evidence="2 3" key="1">
    <citation type="submission" date="2020-08" db="EMBL/GenBank/DDBJ databases">
        <title>Genome public.</title>
        <authorList>
            <person name="Liu C."/>
            <person name="Sun Q."/>
        </authorList>
    </citation>
    <scope>NUCLEOTIDE SEQUENCE [LARGE SCALE GENOMIC DNA]</scope>
    <source>
        <strain evidence="2 3">BX2</strain>
    </source>
</reference>
<dbReference type="Proteomes" id="UP000644010">
    <property type="component" value="Unassembled WGS sequence"/>
</dbReference>